<proteinExistence type="predicted"/>
<reference evidence="2" key="1">
    <citation type="submission" date="2022-08" db="EMBL/GenBank/DDBJ databases">
        <title>Whole genome sequencing of non-tuberculosis mycobacteria type-strains.</title>
        <authorList>
            <person name="Igarashi Y."/>
            <person name="Osugi A."/>
            <person name="Mitarai S."/>
        </authorList>
    </citation>
    <scope>NUCLEOTIDE SEQUENCE</scope>
    <source>
        <strain evidence="2">DSM 45127</strain>
    </source>
</reference>
<dbReference type="InterPro" id="IPR027948">
    <property type="entry name" value="DUF4436"/>
</dbReference>
<dbReference type="RefSeq" id="WP_240262693.1">
    <property type="nucleotide sequence ID" value="NZ_CP092488.2"/>
</dbReference>
<sequence length="292" mass="32109">MEIKRAWGKTQTIFSVIVATVIGIALYGVFIRAAWHGEEAQPLRVVERLPDAASTEVTLEVEDVESNYSVLQTNLTVLPGAQLLDPVTRSLKEDLTVAVTSVAKPTTITWSKGTFPGVVPVPLTLAGNVELWPFDRYRSGPVSVEVYTGPDHQPFRAAVTFFDQMPGWKVESVRSKRGDLLPTYRIKLHRSAGATAYDIVVLAVLVAIACVAATVSILTIRGRRKFQPPMTTWYAAMLFSVVPLRNSFPGAPPFGSNIDLVLVLWVIVLLVASMLGYIYCWWRDLRPAPTGA</sequence>
<gene>
    <name evidence="2" type="ORF">MKK62_06540</name>
</gene>
<evidence type="ECO:0000313" key="2">
    <source>
        <dbReference type="EMBL" id="UMB70937.1"/>
    </source>
</evidence>
<feature type="transmembrane region" description="Helical" evidence="1">
    <location>
        <begin position="260"/>
        <end position="282"/>
    </location>
</feature>
<keyword evidence="1" id="KW-1133">Transmembrane helix</keyword>
<evidence type="ECO:0000313" key="3">
    <source>
        <dbReference type="Proteomes" id="UP001055336"/>
    </source>
</evidence>
<accession>A0ABY3VUQ8</accession>
<dbReference type="Proteomes" id="UP001055336">
    <property type="component" value="Chromosome"/>
</dbReference>
<keyword evidence="1" id="KW-0472">Membrane</keyword>
<feature type="transmembrane region" description="Helical" evidence="1">
    <location>
        <begin position="199"/>
        <end position="220"/>
    </location>
</feature>
<keyword evidence="1" id="KW-0812">Transmembrane</keyword>
<feature type="transmembrane region" description="Helical" evidence="1">
    <location>
        <begin position="232"/>
        <end position="248"/>
    </location>
</feature>
<dbReference type="EMBL" id="CP092488">
    <property type="protein sequence ID" value="UMB70937.1"/>
    <property type="molecule type" value="Genomic_DNA"/>
</dbReference>
<organism evidence="2 3">
    <name type="scientific">Mycobacterium paraterrae</name>
    <dbReference type="NCBI Taxonomy" id="577492"/>
    <lineage>
        <taxon>Bacteria</taxon>
        <taxon>Bacillati</taxon>
        <taxon>Actinomycetota</taxon>
        <taxon>Actinomycetes</taxon>
        <taxon>Mycobacteriales</taxon>
        <taxon>Mycobacteriaceae</taxon>
        <taxon>Mycobacterium</taxon>
    </lineage>
</organism>
<feature type="transmembrane region" description="Helical" evidence="1">
    <location>
        <begin position="12"/>
        <end position="35"/>
    </location>
</feature>
<protein>
    <submittedName>
        <fullName evidence="2">DUF4436 domain-containing protein</fullName>
    </submittedName>
</protein>
<keyword evidence="3" id="KW-1185">Reference proteome</keyword>
<dbReference type="Pfam" id="PF14494">
    <property type="entry name" value="DUF4436"/>
    <property type="match status" value="1"/>
</dbReference>
<evidence type="ECO:0000256" key="1">
    <source>
        <dbReference type="SAM" id="Phobius"/>
    </source>
</evidence>
<name>A0ABY3VUQ8_9MYCO</name>